<organism evidence="1 2">
    <name type="scientific">Desertifilum tharense IPPAS B-1220</name>
    <dbReference type="NCBI Taxonomy" id="1781255"/>
    <lineage>
        <taxon>Bacteria</taxon>
        <taxon>Bacillati</taxon>
        <taxon>Cyanobacteriota</taxon>
        <taxon>Cyanophyceae</taxon>
        <taxon>Desertifilales</taxon>
        <taxon>Desertifilaceae</taxon>
        <taxon>Desertifilum</taxon>
    </lineage>
</organism>
<sequence>MRQKIEWAAIEVIQDQAIRETSAYLPRRQQWLDIQIHPSDWGLSVYIKDVSQYQQGLARLRLLEQAIIASNNGVVISDMQHPKQPLIYCNPAFEKLTGYAQSEILGRNCRFLQSTETDPETVEELRQCIRERRDGRVILRNYRKDGTPFWNELRISPVRDSEGQVTHYIGVQNDITERKQAENALREKATQLEDTLSQLQRTQARLIQYEKMVGLGQLVAGVAHEINNPVSFIYSNLNYANSYAQDLLSLVRLYQQHYPTPVAEISAIASEVDLDFINADFPKLLDSMKAVPNAFVKLSFPYETSRDMMKPNSNPLISMKGLRVASRFFNIA</sequence>
<proteinExistence type="predicted"/>
<name>A0ACD5GSH3_9CYAN</name>
<reference evidence="1 2" key="1">
    <citation type="journal article" date="2016" name="Genome Announc.">
        <title>Draft Genome Sequence of the Thermotolerant Cyanobacterium Desertifilum sp. IPPAS B-1220.</title>
        <authorList>
            <person name="Mironov K.S."/>
            <person name="Sinetova M.A."/>
            <person name="Bolatkhan K."/>
            <person name="Zayadan B.K."/>
            <person name="Ustinova V.V."/>
            <person name="Kupriyanova E.V."/>
            <person name="Skrypnik A.N."/>
            <person name="Gogoleva N.E."/>
            <person name="Gogolev Y.V."/>
            <person name="Los D.A."/>
        </authorList>
    </citation>
    <scope>NUCLEOTIDE SEQUENCE [LARGE SCALE GENOMIC DNA]</scope>
    <source>
        <strain evidence="1 2">IPPAS B-1220</strain>
    </source>
</reference>
<accession>A0ACD5GSH3</accession>
<dbReference type="EMBL" id="CP182909">
    <property type="protein sequence ID" value="XPM63837.1"/>
    <property type="molecule type" value="Genomic_DNA"/>
</dbReference>
<keyword evidence="2" id="KW-1185">Reference proteome</keyword>
<evidence type="ECO:0000313" key="1">
    <source>
        <dbReference type="EMBL" id="XPM63837.1"/>
    </source>
</evidence>
<gene>
    <name evidence="1" type="ORF">BH720_032530</name>
</gene>
<protein>
    <submittedName>
        <fullName evidence="1">PAS domain-containing protein</fullName>
    </submittedName>
</protein>
<dbReference type="Proteomes" id="UP000095472">
    <property type="component" value="Chromosome"/>
</dbReference>
<evidence type="ECO:0000313" key="2">
    <source>
        <dbReference type="Proteomes" id="UP000095472"/>
    </source>
</evidence>